<evidence type="ECO:0000313" key="2">
    <source>
        <dbReference type="Proteomes" id="UP001286313"/>
    </source>
</evidence>
<evidence type="ECO:0000313" key="1">
    <source>
        <dbReference type="EMBL" id="KAK3851619.1"/>
    </source>
</evidence>
<proteinExistence type="predicted"/>
<sequence length="78" mass="8613">MMSRAKGMMVPAPPVFTSRQYQAGPQAGSSTNEGAPGSAAILLWLQPSPPAPDSIADLWHLLSEAADVYDFLWPRWWW</sequence>
<name>A0AAE1BLF4_PETCI</name>
<gene>
    <name evidence="1" type="ORF">Pcinc_041749</name>
</gene>
<accession>A0AAE1BLF4</accession>
<dbReference type="AlphaFoldDB" id="A0AAE1BLF4"/>
<organism evidence="1 2">
    <name type="scientific">Petrolisthes cinctipes</name>
    <name type="common">Flat porcelain crab</name>
    <dbReference type="NCBI Taxonomy" id="88211"/>
    <lineage>
        <taxon>Eukaryota</taxon>
        <taxon>Metazoa</taxon>
        <taxon>Ecdysozoa</taxon>
        <taxon>Arthropoda</taxon>
        <taxon>Crustacea</taxon>
        <taxon>Multicrustacea</taxon>
        <taxon>Malacostraca</taxon>
        <taxon>Eumalacostraca</taxon>
        <taxon>Eucarida</taxon>
        <taxon>Decapoda</taxon>
        <taxon>Pleocyemata</taxon>
        <taxon>Anomura</taxon>
        <taxon>Galatheoidea</taxon>
        <taxon>Porcellanidae</taxon>
        <taxon>Petrolisthes</taxon>
    </lineage>
</organism>
<protein>
    <submittedName>
        <fullName evidence="1">Uncharacterized protein</fullName>
    </submittedName>
</protein>
<comment type="caution">
    <text evidence="1">The sequence shown here is derived from an EMBL/GenBank/DDBJ whole genome shotgun (WGS) entry which is preliminary data.</text>
</comment>
<keyword evidence="2" id="KW-1185">Reference proteome</keyword>
<reference evidence="1" key="1">
    <citation type="submission" date="2023-10" db="EMBL/GenBank/DDBJ databases">
        <title>Genome assemblies of two species of porcelain crab, Petrolisthes cinctipes and Petrolisthes manimaculis (Anomura: Porcellanidae).</title>
        <authorList>
            <person name="Angst P."/>
        </authorList>
    </citation>
    <scope>NUCLEOTIDE SEQUENCE</scope>
    <source>
        <strain evidence="1">PB745_01</strain>
        <tissue evidence="1">Gill</tissue>
    </source>
</reference>
<dbReference type="EMBL" id="JAWQEG010007814">
    <property type="protein sequence ID" value="KAK3851619.1"/>
    <property type="molecule type" value="Genomic_DNA"/>
</dbReference>
<dbReference type="Proteomes" id="UP001286313">
    <property type="component" value="Unassembled WGS sequence"/>
</dbReference>